<proteinExistence type="predicted"/>
<dbReference type="EMBL" id="CP046401">
    <property type="protein sequence ID" value="QGY44807.1"/>
    <property type="molecule type" value="Genomic_DNA"/>
</dbReference>
<evidence type="ECO:0000313" key="2">
    <source>
        <dbReference type="EMBL" id="QGY44807.1"/>
    </source>
</evidence>
<dbReference type="KEGG" id="mcos:GM418_14365"/>
<dbReference type="Pfam" id="PF12969">
    <property type="entry name" value="DUF3857"/>
    <property type="match status" value="1"/>
</dbReference>
<evidence type="ECO:0000259" key="1">
    <source>
        <dbReference type="Pfam" id="PF12969"/>
    </source>
</evidence>
<organism evidence="2 3">
    <name type="scientific">Maribellus comscasis</name>
    <dbReference type="NCBI Taxonomy" id="2681766"/>
    <lineage>
        <taxon>Bacteria</taxon>
        <taxon>Pseudomonadati</taxon>
        <taxon>Bacteroidota</taxon>
        <taxon>Bacteroidia</taxon>
        <taxon>Marinilabiliales</taxon>
        <taxon>Prolixibacteraceae</taxon>
        <taxon>Maribellus</taxon>
    </lineage>
</organism>
<sequence length="703" mass="80935">MTFLISIFDSKIIIPNILKPKIMFKIKPQYIILLFFLMIGNVLFAQELPKFKFGKIGKEELEIKTCNIDTSAHAFFLFDVGESRIEYTQSIGFQIKFTRHCAIKILTKSAYDYASFKIPVYEASSSRAEEKVTKIKAVTYNLEEGKVRETDLDKKDIFTEEEDENWSNVSFTMPNVVEGSVIEVEYSLASDFLWNLPMWRFQYEIPSKWSILETTIPEYFNYSKEMKGYVPLYAQESASKNDKIIFNTITRQSNGGFSGVSHQYSNDQVDYICYSEIFASKDIPAFKSEAYIDAIENYTSAIIFELQSTRFPNQPVKTYTTTWEEIGKSLMQDDDFGKQLNAVKAAKDIVAELGLDGLSNREKSKKIFEYVKNSTTWNEGYTKFCSNVKQVFKEGVGTSGDINMMLINLLDAAGIEVHPVLLKTRYAGKLPVFHPSLSSLNYLIAAVKIDSETYLLDATEKEVPFGLIPERCINDKGLLVFDDGKFEWLDLSSKSYSTHTAFGEIAINEDGELDVKLNNRRNGYLAFDRRQSLDMDKDEIIENFEKDHTGFFVEDYEITNLDKYEEYLQEEIIGAVSDKTTVAGDMMYFNPCLFEKFDENPFKLEERKYPVDFAYPLNNKLTFSFTVPENWTVESIPENITMGLPDNAGKFLYSIQQMGNRIIFNQSLTISNSIFLPQQYKSLKEFFRLLVDKQNEQIVLKKI</sequence>
<keyword evidence="3" id="KW-1185">Reference proteome</keyword>
<name>A0A6I6JX99_9BACT</name>
<protein>
    <submittedName>
        <fullName evidence="2">DUF3857 domain-containing protein</fullName>
    </submittedName>
</protein>
<dbReference type="Gene3D" id="3.10.620.30">
    <property type="match status" value="1"/>
</dbReference>
<feature type="domain" description="DUF3857" evidence="1">
    <location>
        <begin position="96"/>
        <end position="231"/>
    </location>
</feature>
<accession>A0A6I6JX99</accession>
<dbReference type="Gene3D" id="2.60.40.3140">
    <property type="match status" value="1"/>
</dbReference>
<dbReference type="AlphaFoldDB" id="A0A6I6JX99"/>
<gene>
    <name evidence="2" type="ORF">GM418_14365</name>
</gene>
<dbReference type="InterPro" id="IPR024618">
    <property type="entry name" value="DUF3857"/>
</dbReference>
<reference evidence="2 3" key="1">
    <citation type="submission" date="2019-11" db="EMBL/GenBank/DDBJ databases">
        <authorList>
            <person name="Zheng R.K."/>
            <person name="Sun C.M."/>
        </authorList>
    </citation>
    <scope>NUCLEOTIDE SEQUENCE [LARGE SCALE GENOMIC DNA]</scope>
    <source>
        <strain evidence="2 3">WC007</strain>
    </source>
</reference>
<dbReference type="Proteomes" id="UP000428260">
    <property type="component" value="Chromosome"/>
</dbReference>
<dbReference type="Gene3D" id="2.60.120.1130">
    <property type="match status" value="1"/>
</dbReference>
<evidence type="ECO:0000313" key="3">
    <source>
        <dbReference type="Proteomes" id="UP000428260"/>
    </source>
</evidence>